<comment type="caution">
    <text evidence="2">The sequence shown here is derived from an EMBL/GenBank/DDBJ whole genome shotgun (WGS) entry which is preliminary data.</text>
</comment>
<feature type="compositionally biased region" description="Polar residues" evidence="1">
    <location>
        <begin position="49"/>
        <end position="59"/>
    </location>
</feature>
<dbReference type="Proteomes" id="UP000190064">
    <property type="component" value="Unassembled WGS sequence"/>
</dbReference>
<accession>A0A1T1HEK0</accession>
<feature type="compositionally biased region" description="Basic and acidic residues" evidence="1">
    <location>
        <begin position="102"/>
        <end position="111"/>
    </location>
</feature>
<name>A0A1T1HEK0_OCELI</name>
<reference evidence="2" key="1">
    <citation type="submission" date="2017-02" db="EMBL/GenBank/DDBJ databases">
        <title>Draft Genome Sequence of the Salt Water Bacterium Oceanospirillum linum ATCC 11336.</title>
        <authorList>
            <person name="Trachtenberg A.M."/>
            <person name="Carney J.G."/>
            <person name="Linnane J.D."/>
            <person name="Rheaume B.A."/>
            <person name="Pitts N.L."/>
            <person name="Mykles D.L."/>
            <person name="Maclea K.S."/>
        </authorList>
    </citation>
    <scope>NUCLEOTIDE SEQUENCE [LARGE SCALE GENOMIC DNA]</scope>
    <source>
        <strain evidence="2">ATCC 11336</strain>
    </source>
</reference>
<gene>
    <name evidence="2" type="ORF">BTA35_0200945</name>
</gene>
<proteinExistence type="predicted"/>
<feature type="compositionally biased region" description="Polar residues" evidence="1">
    <location>
        <begin position="70"/>
        <end position="101"/>
    </location>
</feature>
<dbReference type="STRING" id="966.BTA35_0200945"/>
<feature type="compositionally biased region" description="Polar residues" evidence="1">
    <location>
        <begin position="112"/>
        <end position="124"/>
    </location>
</feature>
<sequence length="124" mass="13107">MGLIFSLLEANMIESSVSQVTLLNRQAAGTNNQAQQRLDAASESRQEESGTTQPTSNAGVSADAVKGSVPISSAPSTQVSQMAETTEQQSTYSSIQDQSNDLLRKQAEVRTDQASLGSLLDTQS</sequence>
<feature type="region of interest" description="Disordered" evidence="1">
    <location>
        <begin position="29"/>
        <end position="124"/>
    </location>
</feature>
<protein>
    <submittedName>
        <fullName evidence="2">Uncharacterized protein</fullName>
    </submittedName>
</protein>
<evidence type="ECO:0000313" key="2">
    <source>
        <dbReference type="EMBL" id="OOV88147.1"/>
    </source>
</evidence>
<evidence type="ECO:0000256" key="1">
    <source>
        <dbReference type="SAM" id="MobiDB-lite"/>
    </source>
</evidence>
<dbReference type="EMBL" id="MTSD02000001">
    <property type="protein sequence ID" value="OOV88147.1"/>
    <property type="molecule type" value="Genomic_DNA"/>
</dbReference>
<organism evidence="2 3">
    <name type="scientific">Oceanospirillum linum</name>
    <dbReference type="NCBI Taxonomy" id="966"/>
    <lineage>
        <taxon>Bacteria</taxon>
        <taxon>Pseudomonadati</taxon>
        <taxon>Pseudomonadota</taxon>
        <taxon>Gammaproteobacteria</taxon>
        <taxon>Oceanospirillales</taxon>
        <taxon>Oceanospirillaceae</taxon>
        <taxon>Oceanospirillum</taxon>
    </lineage>
</organism>
<keyword evidence="3" id="KW-1185">Reference proteome</keyword>
<dbReference type="AlphaFoldDB" id="A0A1T1HEK0"/>
<evidence type="ECO:0000313" key="3">
    <source>
        <dbReference type="Proteomes" id="UP000190064"/>
    </source>
</evidence>